<organism evidence="1 2">
    <name type="scientific">Hibiscus trionum</name>
    <name type="common">Flower of an hour</name>
    <dbReference type="NCBI Taxonomy" id="183268"/>
    <lineage>
        <taxon>Eukaryota</taxon>
        <taxon>Viridiplantae</taxon>
        <taxon>Streptophyta</taxon>
        <taxon>Embryophyta</taxon>
        <taxon>Tracheophyta</taxon>
        <taxon>Spermatophyta</taxon>
        <taxon>Magnoliopsida</taxon>
        <taxon>eudicotyledons</taxon>
        <taxon>Gunneridae</taxon>
        <taxon>Pentapetalae</taxon>
        <taxon>rosids</taxon>
        <taxon>malvids</taxon>
        <taxon>Malvales</taxon>
        <taxon>Malvaceae</taxon>
        <taxon>Malvoideae</taxon>
        <taxon>Hibiscus</taxon>
    </lineage>
</organism>
<reference evidence="1" key="1">
    <citation type="submission" date="2023-05" db="EMBL/GenBank/DDBJ databases">
        <title>Genome and transcriptome analyses reveal genes involved in the formation of fine ridges on petal epidermal cells in Hibiscus trionum.</title>
        <authorList>
            <person name="Koshimizu S."/>
            <person name="Masuda S."/>
            <person name="Ishii T."/>
            <person name="Shirasu K."/>
            <person name="Hoshino A."/>
            <person name="Arita M."/>
        </authorList>
    </citation>
    <scope>NUCLEOTIDE SEQUENCE</scope>
    <source>
        <strain evidence="1">Hamamatsu line</strain>
    </source>
</reference>
<comment type="caution">
    <text evidence="1">The sequence shown here is derived from an EMBL/GenBank/DDBJ whole genome shotgun (WGS) entry which is preliminary data.</text>
</comment>
<dbReference type="AlphaFoldDB" id="A0A9W7LMY2"/>
<name>A0A9W7LMY2_HIBTR</name>
<sequence>MDNVKSRADLQLYCDRSELANQDSSGKDPKACYMLEKQRLEVLCDWVKDLKFPDGFASNIGQCIGMKKLKLFGMKSHDYHVFMQRLIPIDFQKLLLTNVWEELTELSLFFKDLTSTIIKEADMRRLENDIPIILCKLE</sequence>
<keyword evidence="2" id="KW-1185">Reference proteome</keyword>
<dbReference type="OrthoDB" id="1100107at2759"/>
<accession>A0A9W7LMY2</accession>
<dbReference type="PANTHER" id="PTHR48258">
    <property type="entry name" value="DUF4218 DOMAIN-CONTAINING PROTEIN-RELATED"/>
    <property type="match status" value="1"/>
</dbReference>
<gene>
    <name evidence="1" type="ORF">HRI_000724100</name>
</gene>
<evidence type="ECO:0000313" key="1">
    <source>
        <dbReference type="EMBL" id="GMI70548.1"/>
    </source>
</evidence>
<dbReference type="EMBL" id="BSYR01000009">
    <property type="protein sequence ID" value="GMI70548.1"/>
    <property type="molecule type" value="Genomic_DNA"/>
</dbReference>
<protein>
    <submittedName>
        <fullName evidence="1">Uncharacterized protein</fullName>
    </submittedName>
</protein>
<evidence type="ECO:0000313" key="2">
    <source>
        <dbReference type="Proteomes" id="UP001165190"/>
    </source>
</evidence>
<dbReference type="PANTHER" id="PTHR48258:SF4">
    <property type="entry name" value="DUF4216 DOMAIN-CONTAINING PROTEIN"/>
    <property type="match status" value="1"/>
</dbReference>
<dbReference type="Proteomes" id="UP001165190">
    <property type="component" value="Unassembled WGS sequence"/>
</dbReference>
<proteinExistence type="predicted"/>